<evidence type="ECO:0000313" key="2">
    <source>
        <dbReference type="EMBL" id="CAI2768639.1"/>
    </source>
</evidence>
<feature type="compositionally biased region" description="Low complexity" evidence="1">
    <location>
        <begin position="328"/>
        <end position="338"/>
    </location>
</feature>
<evidence type="ECO:0000256" key="1">
    <source>
        <dbReference type="SAM" id="MobiDB-lite"/>
    </source>
</evidence>
<name>A0A9W4TJX8_9FLAO</name>
<evidence type="ECO:0000313" key="3">
    <source>
        <dbReference type="Proteomes" id="UP001152749"/>
    </source>
</evidence>
<reference evidence="2" key="1">
    <citation type="submission" date="2022-09" db="EMBL/GenBank/DDBJ databases">
        <authorList>
            <person name="Duchaud E."/>
        </authorList>
    </citation>
    <scope>NUCLEOTIDE SEQUENCE</scope>
    <source>
        <strain evidence="2">TRV642</strain>
    </source>
</reference>
<accession>A0A9W4TJX8</accession>
<protein>
    <submittedName>
        <fullName evidence="2">Uncharacterized protein</fullName>
    </submittedName>
</protein>
<dbReference type="Proteomes" id="UP001152749">
    <property type="component" value="Chromosome"/>
</dbReference>
<dbReference type="EMBL" id="OX336425">
    <property type="protein sequence ID" value="CAI2768639.1"/>
    <property type="molecule type" value="Genomic_DNA"/>
</dbReference>
<dbReference type="AlphaFoldDB" id="A0A9W4TJX8"/>
<dbReference type="KEGG" id="fcs:TRV642_3901"/>
<organism evidence="2 3">
    <name type="scientific">Flavobacterium collinsii</name>
    <dbReference type="NCBI Taxonomy" id="1114861"/>
    <lineage>
        <taxon>Bacteria</taxon>
        <taxon>Pseudomonadati</taxon>
        <taxon>Bacteroidota</taxon>
        <taxon>Flavobacteriia</taxon>
        <taxon>Flavobacteriales</taxon>
        <taxon>Flavobacteriaceae</taxon>
        <taxon>Flavobacterium</taxon>
    </lineage>
</organism>
<gene>
    <name evidence="2" type="ORF">TRV642_3901</name>
</gene>
<sequence length="347" mass="40959">MNEQFPINRVEIEFSQWKAREERFSTLFSITPADNKSLLAEKLRQFERIRAKYKSSKNIEEQHSLRILKMESSRMSKQLYPSLISRFFRKIITASQNQISIGSDVKKAEKNFNSLQEQMQRIGFPDLSEKLKMLIEKAQENFSLPLSYYTNETEKINHDLSFSKNAEGYFELEGYKSSLYNNSIPEENRQHYFKNEQGYNFKLHEVHNLLFGRSVYHNESWFQIDFNDKDAAGNNHLKEFRNGYGYDLEKTLKAVPLNAASNKFEFEKLKNTLKQGDRISAVLIKNGKEQLFHIEANPHFKSLTIYDQHLRKVDITSLRTELQKNHEQNQNLKLPKQNQSRRTGIKI</sequence>
<proteinExistence type="predicted"/>
<dbReference type="RefSeq" id="WP_263361220.1">
    <property type="nucleotide sequence ID" value="NZ_OX336425.1"/>
</dbReference>
<feature type="region of interest" description="Disordered" evidence="1">
    <location>
        <begin position="324"/>
        <end position="347"/>
    </location>
</feature>